<dbReference type="PROSITE" id="PS51257">
    <property type="entry name" value="PROKAR_LIPOPROTEIN"/>
    <property type="match status" value="1"/>
</dbReference>
<dbReference type="RefSeq" id="WP_146959897.1">
    <property type="nucleotide sequence ID" value="NZ_CP042467.1"/>
</dbReference>
<sequence length="442" mass="50019">MNLIGARLGKLLHIVGFFMVLGCVDSESVIQIPEPIEYHSQNADTYFKPGKSLRPPPTTNAEDFPDTKLWITERECSPETISWNMKQGPFEIVERPSDRAHMTASEFIASGPAITSSIYQVSMIVPHPKHQAGLGSDGQFQSHILYSNHGDDVEISTYHWAPTSFGKLGELGYTVLVNFRPTSTTHRLWDDSRSEILKEVQDSGWTFSRRANVHIVDLNIGADNFDEPGAYDVTVFMNYHVDHRVNNQHVSRFTVLYGGYSLKKEVCVREALEEPITDFEREMGRNTQWLIGAFERDSGSTRYATTHPDGGVWVDWSLFRLWIDKPRIVALIPLVDARPAAEPIYTWSGGDKGVGNNSITEILEMVDDRGSFWVDIEGREKKDVMMMAIPDPFLPRRNLDGDVFYENGAYGNRHSNILSISSFRDDSDRCDAQEGPCIEWGY</sequence>
<evidence type="ECO:0000313" key="2">
    <source>
        <dbReference type="Proteomes" id="UP000321595"/>
    </source>
</evidence>
<dbReference type="Proteomes" id="UP000321595">
    <property type="component" value="Chromosome"/>
</dbReference>
<name>A0A5B8XQX8_9DELT</name>
<dbReference type="EMBL" id="CP042467">
    <property type="protein sequence ID" value="QED27924.1"/>
    <property type="molecule type" value="Genomic_DNA"/>
</dbReference>
<proteinExistence type="predicted"/>
<reference evidence="1 2" key="1">
    <citation type="submission" date="2019-08" db="EMBL/GenBank/DDBJ databases">
        <authorList>
            <person name="Liang Q."/>
        </authorList>
    </citation>
    <scope>NUCLEOTIDE SEQUENCE [LARGE SCALE GENOMIC DNA]</scope>
    <source>
        <strain evidence="1 2">V1718</strain>
    </source>
</reference>
<accession>A0A5B8XQX8</accession>
<dbReference type="KEGG" id="bbae:FRD01_11890"/>
<evidence type="ECO:0000313" key="1">
    <source>
        <dbReference type="EMBL" id="QED27924.1"/>
    </source>
</evidence>
<keyword evidence="2" id="KW-1185">Reference proteome</keyword>
<dbReference type="AlphaFoldDB" id="A0A5B8XQX8"/>
<gene>
    <name evidence="1" type="ORF">FRD01_11890</name>
</gene>
<organism evidence="1 2">
    <name type="scientific">Microvenator marinus</name>
    <dbReference type="NCBI Taxonomy" id="2600177"/>
    <lineage>
        <taxon>Bacteria</taxon>
        <taxon>Deltaproteobacteria</taxon>
        <taxon>Bradymonadales</taxon>
        <taxon>Microvenatoraceae</taxon>
        <taxon>Microvenator</taxon>
    </lineage>
</organism>
<protein>
    <submittedName>
        <fullName evidence="1">Uncharacterized protein</fullName>
    </submittedName>
</protein>